<evidence type="ECO:0000256" key="3">
    <source>
        <dbReference type="ARBA" id="ARBA00004763"/>
    </source>
</evidence>
<comment type="catalytic activity">
    <reaction evidence="15">
        <text>(6S)-5,6,7,8-tetrahydrofolyl-(gamma-L-Glu)(n) + L-glutamate + ATP = (6S)-5,6,7,8-tetrahydrofolyl-(gamma-L-Glu)(n+1) + ADP + phosphate + H(+)</text>
        <dbReference type="Rhea" id="RHEA:10580"/>
        <dbReference type="Rhea" id="RHEA-COMP:14738"/>
        <dbReference type="Rhea" id="RHEA-COMP:14740"/>
        <dbReference type="ChEBI" id="CHEBI:15378"/>
        <dbReference type="ChEBI" id="CHEBI:29985"/>
        <dbReference type="ChEBI" id="CHEBI:30616"/>
        <dbReference type="ChEBI" id="CHEBI:43474"/>
        <dbReference type="ChEBI" id="CHEBI:141005"/>
        <dbReference type="ChEBI" id="CHEBI:456216"/>
        <dbReference type="EC" id="6.3.2.17"/>
    </reaction>
</comment>
<dbReference type="NCBIfam" id="TIGR01499">
    <property type="entry name" value="folC"/>
    <property type="match status" value="1"/>
</dbReference>
<evidence type="ECO:0000313" key="22">
    <source>
        <dbReference type="Proteomes" id="UP000789941"/>
    </source>
</evidence>
<evidence type="ECO:0000256" key="15">
    <source>
        <dbReference type="ARBA" id="ARBA00047493"/>
    </source>
</evidence>
<keyword evidence="9 21" id="KW-0436">Ligase</keyword>
<dbReference type="AlphaFoldDB" id="A0A5E4LSU3"/>
<accession>A0A5E4LSU3</accession>
<comment type="similarity">
    <text evidence="17">In the N-terminal section; belongs to the folylpolyglutamate synthase family.</text>
</comment>
<evidence type="ECO:0000256" key="1">
    <source>
        <dbReference type="ARBA" id="ARBA00000012"/>
    </source>
</evidence>
<dbReference type="SUPFAM" id="SSF53623">
    <property type="entry name" value="MurD-like peptide ligases, catalytic domain"/>
    <property type="match status" value="1"/>
</dbReference>
<dbReference type="PROSITE" id="PS01011">
    <property type="entry name" value="FOLYLPOLYGLU_SYNT_1"/>
    <property type="match status" value="1"/>
</dbReference>
<evidence type="ECO:0000256" key="16">
    <source>
        <dbReference type="ARBA" id="ARBA00057011"/>
    </source>
</evidence>
<evidence type="ECO:0000256" key="14">
    <source>
        <dbReference type="ARBA" id="ARBA00022909"/>
    </source>
</evidence>
<evidence type="ECO:0000256" key="5">
    <source>
        <dbReference type="ARBA" id="ARBA00008276"/>
    </source>
</evidence>
<dbReference type="PIRSF" id="PIRSF001563">
    <property type="entry name" value="Folylpolyglu_synth"/>
    <property type="match status" value="1"/>
</dbReference>
<dbReference type="SUPFAM" id="SSF53244">
    <property type="entry name" value="MurD-like peptide ligases, peptide-binding domain"/>
    <property type="match status" value="1"/>
</dbReference>
<name>A0A5E4LSU3_9ARCH</name>
<dbReference type="EC" id="2.5.1.15" evidence="7"/>
<dbReference type="GO" id="GO:0005737">
    <property type="term" value="C:cytoplasm"/>
    <property type="evidence" value="ECO:0007669"/>
    <property type="project" value="TreeGrafter"/>
</dbReference>
<proteinExistence type="inferred from homology"/>
<keyword evidence="10" id="KW-0479">Metal-binding</keyword>
<dbReference type="Gene3D" id="3.40.1190.10">
    <property type="entry name" value="Mur-like, catalytic domain"/>
    <property type="match status" value="1"/>
</dbReference>
<dbReference type="GO" id="GO:0004156">
    <property type="term" value="F:dihydropteroate synthase activity"/>
    <property type="evidence" value="ECO:0007669"/>
    <property type="project" value="UniProtKB-EC"/>
</dbReference>
<dbReference type="Gene3D" id="3.90.190.20">
    <property type="entry name" value="Mur ligase, C-terminal domain"/>
    <property type="match status" value="1"/>
</dbReference>
<evidence type="ECO:0000313" key="21">
    <source>
        <dbReference type="EMBL" id="VVC04228.1"/>
    </source>
</evidence>
<comment type="caution">
    <text evidence="21">The sequence shown here is derived from an EMBL/GenBank/DDBJ whole genome shotgun (WGS) entry which is preliminary data.</text>
</comment>
<evidence type="ECO:0000256" key="18">
    <source>
        <dbReference type="ARBA" id="ARBA00068433"/>
    </source>
</evidence>
<evidence type="ECO:0000256" key="2">
    <source>
        <dbReference type="ARBA" id="ARBA00001946"/>
    </source>
</evidence>
<dbReference type="InterPro" id="IPR036565">
    <property type="entry name" value="Mur-like_cat_sf"/>
</dbReference>
<evidence type="ECO:0000256" key="17">
    <source>
        <dbReference type="ARBA" id="ARBA00060901"/>
    </source>
</evidence>
<keyword evidence="12" id="KW-0067">ATP-binding</keyword>
<evidence type="ECO:0000256" key="13">
    <source>
        <dbReference type="ARBA" id="ARBA00022842"/>
    </source>
</evidence>
<dbReference type="InterPro" id="IPR013221">
    <property type="entry name" value="Mur_ligase_cen"/>
</dbReference>
<dbReference type="EMBL" id="CABMJJ010000009">
    <property type="protein sequence ID" value="VVC04228.1"/>
    <property type="molecule type" value="Genomic_DNA"/>
</dbReference>
<dbReference type="InterPro" id="IPR036615">
    <property type="entry name" value="Mur_ligase_C_dom_sf"/>
</dbReference>
<keyword evidence="14" id="KW-0289">Folate biosynthesis</keyword>
<comment type="pathway">
    <text evidence="4">Cofactor biosynthesis; tetrahydrofolylpolyglutamate biosynthesis.</text>
</comment>
<dbReference type="Pfam" id="PF02875">
    <property type="entry name" value="Mur_ligase_C"/>
    <property type="match status" value="1"/>
</dbReference>
<evidence type="ECO:0000256" key="6">
    <source>
        <dbReference type="ARBA" id="ARBA00009951"/>
    </source>
</evidence>
<dbReference type="GO" id="GO:0046656">
    <property type="term" value="P:folic acid biosynthetic process"/>
    <property type="evidence" value="ECO:0007669"/>
    <property type="project" value="UniProtKB-KW"/>
</dbReference>
<dbReference type="Proteomes" id="UP000789941">
    <property type="component" value="Unassembled WGS sequence"/>
</dbReference>
<evidence type="ECO:0000256" key="10">
    <source>
        <dbReference type="ARBA" id="ARBA00022723"/>
    </source>
</evidence>
<reference evidence="21 22" key="1">
    <citation type="submission" date="2019-08" db="EMBL/GenBank/DDBJ databases">
        <authorList>
            <person name="Vazquez-Campos X."/>
        </authorList>
    </citation>
    <scope>NUCLEOTIDE SEQUENCE [LARGE SCALE GENOMIC DNA]</scope>
    <source>
        <strain evidence="21">LFW-283_2</strain>
    </source>
</reference>
<comment type="similarity">
    <text evidence="6">In the C-terminal section; belongs to the DHPS family.</text>
</comment>
<dbReference type="InterPro" id="IPR018109">
    <property type="entry name" value="Folylpolyglutamate_synth_CS"/>
</dbReference>
<dbReference type="PANTHER" id="PTHR11136:SF0">
    <property type="entry name" value="DIHYDROFOLATE SYNTHETASE-RELATED"/>
    <property type="match status" value="1"/>
</dbReference>
<evidence type="ECO:0000256" key="7">
    <source>
        <dbReference type="ARBA" id="ARBA00012458"/>
    </source>
</evidence>
<evidence type="ECO:0000256" key="9">
    <source>
        <dbReference type="ARBA" id="ARBA00022598"/>
    </source>
</evidence>
<dbReference type="InterPro" id="IPR004101">
    <property type="entry name" value="Mur_ligase_C"/>
</dbReference>
<dbReference type="GO" id="GO:0004326">
    <property type="term" value="F:tetrahydrofolylpolyglutamate synthase activity"/>
    <property type="evidence" value="ECO:0007669"/>
    <property type="project" value="UniProtKB-EC"/>
</dbReference>
<evidence type="ECO:0000256" key="12">
    <source>
        <dbReference type="ARBA" id="ARBA00022840"/>
    </source>
</evidence>
<comment type="pathway">
    <text evidence="3">Cofactor biosynthesis; tetrahydrofolate biosynthesis; 7,8-dihydrofolate from 2-amino-4-hydroxy-6-hydroxymethyl-7,8-dihydropteridine diphosphate and 4-aminobenzoate: step 1/2.</text>
</comment>
<dbReference type="PANTHER" id="PTHR11136">
    <property type="entry name" value="FOLYLPOLYGLUTAMATE SYNTHASE-RELATED"/>
    <property type="match status" value="1"/>
</dbReference>
<comment type="catalytic activity">
    <reaction evidence="1">
        <text>(7,8-dihydropterin-6-yl)methyl diphosphate + 4-aminobenzoate = 7,8-dihydropteroate + diphosphate</text>
        <dbReference type="Rhea" id="RHEA:19949"/>
        <dbReference type="ChEBI" id="CHEBI:17836"/>
        <dbReference type="ChEBI" id="CHEBI:17839"/>
        <dbReference type="ChEBI" id="CHEBI:33019"/>
        <dbReference type="ChEBI" id="CHEBI:72950"/>
        <dbReference type="EC" id="2.5.1.15"/>
    </reaction>
</comment>
<keyword evidence="11" id="KW-0547">Nucleotide-binding</keyword>
<evidence type="ECO:0000256" key="4">
    <source>
        <dbReference type="ARBA" id="ARBA00005150"/>
    </source>
</evidence>
<sequence length="444" mass="48778">MENGTVQYLYSLKGHGSKLGLDRMEHLLTALGNPEKSFKSVLVAGTNGKGSTVAAIYSILRQSGFVVGRYTSPHITSLNERIVVDDQQISDEQLFVIVNRIRKKIETLKDQEGFEHPTFFELTTAAAFLYFKEMKIDFAVLEVGMGGRRDATNTVTPLISVVTNVSLEHTKILGDTIEKIAWEKGGIIKNNGILITAAEGSALTTLEKISKEKKSGIFVVGMDITYKSRQQTMTSQKFSADVFGKQMDLELNLLGEHQIKNALCALGTVSIMQQTGIQIPETAIRMGLKKINWPGRMEIIQQNPVVILDCAKDVEAARNLNKAINELKLKKLILVVSISSDKNIPEMIAALAPLATQVIITTHRVMERAADPQIIATELKKYNKPFQVILDVGDAVESAIKMAGSDGAVLVSGSVFTVAEARQFWFESSQPKLGLDLNDTVLKK</sequence>
<dbReference type="EC" id="6.3.2.17" evidence="8"/>
<dbReference type="GO" id="GO:0005524">
    <property type="term" value="F:ATP binding"/>
    <property type="evidence" value="ECO:0007669"/>
    <property type="project" value="UniProtKB-KW"/>
</dbReference>
<comment type="function">
    <text evidence="16">Can complement an H.volcanii mutant strain that is thymidine auxotroph because it lacks the two dihydrofolate reductase genes encoded by hdrA and hdrB.</text>
</comment>
<evidence type="ECO:0000259" key="20">
    <source>
        <dbReference type="Pfam" id="PF08245"/>
    </source>
</evidence>
<comment type="similarity">
    <text evidence="5">Belongs to the folylpolyglutamate synthase family.</text>
</comment>
<feature type="domain" description="Mur ligase C-terminal" evidence="19">
    <location>
        <begin position="295"/>
        <end position="414"/>
    </location>
</feature>
<feature type="domain" description="Mur ligase central" evidence="20">
    <location>
        <begin position="43"/>
        <end position="268"/>
    </location>
</feature>
<gene>
    <name evidence="21" type="primary">murE</name>
    <name evidence="21" type="ORF">LFW2832_00823</name>
</gene>
<keyword evidence="13" id="KW-0460">Magnesium</keyword>
<evidence type="ECO:0000256" key="11">
    <source>
        <dbReference type="ARBA" id="ARBA00022741"/>
    </source>
</evidence>
<protein>
    <recommendedName>
        <fullName evidence="18">Probable bifunctional folylpolyglutamate synthase/dihydropteroate synthase</fullName>
        <ecNumber evidence="7">2.5.1.15</ecNumber>
        <ecNumber evidence="8">6.3.2.17</ecNumber>
    </recommendedName>
</protein>
<evidence type="ECO:0000259" key="19">
    <source>
        <dbReference type="Pfam" id="PF02875"/>
    </source>
</evidence>
<dbReference type="GO" id="GO:0008841">
    <property type="term" value="F:dihydrofolate synthase activity"/>
    <property type="evidence" value="ECO:0007669"/>
    <property type="project" value="TreeGrafter"/>
</dbReference>
<comment type="cofactor">
    <cofactor evidence="2">
        <name>Mg(2+)</name>
        <dbReference type="ChEBI" id="CHEBI:18420"/>
    </cofactor>
</comment>
<dbReference type="InterPro" id="IPR001645">
    <property type="entry name" value="Folylpolyglutamate_synth"/>
</dbReference>
<organism evidence="21 22">
    <name type="scientific">Candidatus Bilamarchaeum dharawalense</name>
    <dbReference type="NCBI Taxonomy" id="2885759"/>
    <lineage>
        <taxon>Archaea</taxon>
        <taxon>Candidatus Micrarchaeota</taxon>
        <taxon>Candidatus Micrarchaeia</taxon>
        <taxon>Candidatus Anstonellales</taxon>
        <taxon>Candidatus Bilamarchaeaceae</taxon>
        <taxon>Candidatus Bilamarchaeum</taxon>
    </lineage>
</organism>
<evidence type="ECO:0000256" key="8">
    <source>
        <dbReference type="ARBA" id="ARBA00013025"/>
    </source>
</evidence>
<dbReference type="FunFam" id="3.40.1190.10:FF:000011">
    <property type="entry name" value="Folylpolyglutamate synthase/dihydrofolate synthase"/>
    <property type="match status" value="1"/>
</dbReference>
<dbReference type="GO" id="GO:0046872">
    <property type="term" value="F:metal ion binding"/>
    <property type="evidence" value="ECO:0007669"/>
    <property type="project" value="UniProtKB-KW"/>
</dbReference>
<dbReference type="Pfam" id="PF08245">
    <property type="entry name" value="Mur_ligase_M"/>
    <property type="match status" value="1"/>
</dbReference>